<gene>
    <name evidence="1" type="ORF">Nepgr_000062</name>
</gene>
<evidence type="ECO:0000313" key="2">
    <source>
        <dbReference type="Proteomes" id="UP001279734"/>
    </source>
</evidence>
<reference evidence="1" key="1">
    <citation type="submission" date="2023-05" db="EMBL/GenBank/DDBJ databases">
        <title>Nepenthes gracilis genome sequencing.</title>
        <authorList>
            <person name="Fukushima K."/>
        </authorList>
    </citation>
    <scope>NUCLEOTIDE SEQUENCE</scope>
    <source>
        <strain evidence="1">SING2019-196</strain>
    </source>
</reference>
<dbReference type="EMBL" id="BSYO01000001">
    <property type="protein sequence ID" value="GMG98222.1"/>
    <property type="molecule type" value="Genomic_DNA"/>
</dbReference>
<evidence type="ECO:0000313" key="1">
    <source>
        <dbReference type="EMBL" id="GMG98222.1"/>
    </source>
</evidence>
<proteinExistence type="predicted"/>
<dbReference type="Proteomes" id="UP001279734">
    <property type="component" value="Unassembled WGS sequence"/>
</dbReference>
<name>A0AAD3P4M0_NEPGR</name>
<organism evidence="1 2">
    <name type="scientific">Nepenthes gracilis</name>
    <name type="common">Slender pitcher plant</name>
    <dbReference type="NCBI Taxonomy" id="150966"/>
    <lineage>
        <taxon>Eukaryota</taxon>
        <taxon>Viridiplantae</taxon>
        <taxon>Streptophyta</taxon>
        <taxon>Embryophyta</taxon>
        <taxon>Tracheophyta</taxon>
        <taxon>Spermatophyta</taxon>
        <taxon>Magnoliopsida</taxon>
        <taxon>eudicotyledons</taxon>
        <taxon>Gunneridae</taxon>
        <taxon>Pentapetalae</taxon>
        <taxon>Caryophyllales</taxon>
        <taxon>Nepenthaceae</taxon>
        <taxon>Nepenthes</taxon>
    </lineage>
</organism>
<sequence>MKRTWLKSRRRPTNVDVIRHGLTSSSSSLSRSCGTGPAIVTDDGRTPLLRWPPPNTGRWSLVLAAPNLPARTYGACHGQQFLN</sequence>
<accession>A0AAD3P4M0</accession>
<keyword evidence="2" id="KW-1185">Reference proteome</keyword>
<protein>
    <submittedName>
        <fullName evidence="1">Uncharacterized protein</fullName>
    </submittedName>
</protein>
<dbReference type="AlphaFoldDB" id="A0AAD3P4M0"/>
<comment type="caution">
    <text evidence="1">The sequence shown here is derived from an EMBL/GenBank/DDBJ whole genome shotgun (WGS) entry which is preliminary data.</text>
</comment>